<feature type="transmembrane region" description="Helical" evidence="1">
    <location>
        <begin position="16"/>
        <end position="36"/>
    </location>
</feature>
<evidence type="ECO:0000259" key="2">
    <source>
        <dbReference type="Pfam" id="PF06580"/>
    </source>
</evidence>
<dbReference type="EMBL" id="JAUGQQ010000007">
    <property type="protein sequence ID" value="MDN3724893.1"/>
    <property type="molecule type" value="Genomic_DNA"/>
</dbReference>
<evidence type="ECO:0000313" key="4">
    <source>
        <dbReference type="Proteomes" id="UP001244787"/>
    </source>
</evidence>
<keyword evidence="3" id="KW-0808">Transferase</keyword>
<keyword evidence="1" id="KW-0472">Membrane</keyword>
<keyword evidence="4" id="KW-1185">Reference proteome</keyword>
<proteinExistence type="predicted"/>
<dbReference type="InterPro" id="IPR010559">
    <property type="entry name" value="Sig_transdc_His_kin_internal"/>
</dbReference>
<keyword evidence="1" id="KW-0812">Transmembrane</keyword>
<feature type="transmembrane region" description="Helical" evidence="1">
    <location>
        <begin position="56"/>
        <end position="78"/>
    </location>
</feature>
<dbReference type="PANTHER" id="PTHR34220">
    <property type="entry name" value="SENSOR HISTIDINE KINASE YPDA"/>
    <property type="match status" value="1"/>
</dbReference>
<accession>A0ABT8DHU1</accession>
<dbReference type="Proteomes" id="UP001244787">
    <property type="component" value="Unassembled WGS sequence"/>
</dbReference>
<protein>
    <submittedName>
        <fullName evidence="3">Histidine kinase</fullName>
    </submittedName>
</protein>
<feature type="domain" description="Signal transduction histidine kinase internal region" evidence="2">
    <location>
        <begin position="139"/>
        <end position="214"/>
    </location>
</feature>
<dbReference type="PANTHER" id="PTHR34220:SF7">
    <property type="entry name" value="SENSOR HISTIDINE KINASE YPDA"/>
    <property type="match status" value="1"/>
</dbReference>
<feature type="transmembrane region" description="Helical" evidence="1">
    <location>
        <begin position="98"/>
        <end position="115"/>
    </location>
</feature>
<name>A0ABT8DHU1_9FLAO</name>
<dbReference type="GO" id="GO:0016301">
    <property type="term" value="F:kinase activity"/>
    <property type="evidence" value="ECO:0007669"/>
    <property type="project" value="UniProtKB-KW"/>
</dbReference>
<reference evidence="3 4" key="1">
    <citation type="submission" date="2023-06" db="EMBL/GenBank/DDBJ databases">
        <authorList>
            <person name="Ye Y.-Q."/>
            <person name="Du Z.-J."/>
        </authorList>
    </citation>
    <scope>NUCLEOTIDE SEQUENCE [LARGE SCALE GENOMIC DNA]</scope>
    <source>
        <strain evidence="3 4">SDUM287046</strain>
    </source>
</reference>
<dbReference type="RefSeq" id="WP_290254983.1">
    <property type="nucleotide sequence ID" value="NZ_JAUGQQ010000007.1"/>
</dbReference>
<comment type="caution">
    <text evidence="3">The sequence shown here is derived from an EMBL/GenBank/DDBJ whole genome shotgun (WGS) entry which is preliminary data.</text>
</comment>
<organism evidence="3 4">
    <name type="scientific">Aequorivita aurantiaca</name>
    <dbReference type="NCBI Taxonomy" id="3053356"/>
    <lineage>
        <taxon>Bacteria</taxon>
        <taxon>Pseudomonadati</taxon>
        <taxon>Bacteroidota</taxon>
        <taxon>Flavobacteriia</taxon>
        <taxon>Flavobacteriales</taxon>
        <taxon>Flavobacteriaceae</taxon>
        <taxon>Aequorivita</taxon>
    </lineage>
</organism>
<evidence type="ECO:0000256" key="1">
    <source>
        <dbReference type="SAM" id="Phobius"/>
    </source>
</evidence>
<keyword evidence="3" id="KW-0418">Kinase</keyword>
<gene>
    <name evidence="3" type="ORF">QRD02_10900</name>
</gene>
<sequence>MFTNTFGKESFDPTSLFYLISALVFIIGTWTVNDWLVYRQVKSGKSINFSSGVRLLLVNFIIVLPVCTIVYYLSNYVFAEAIFLQKHENPAFNFRIDVLRAAIIALSIIVFNLFYHSMQQKKDMERTMDRLQKELVTSKYQLLKNQISPHFLFNSFNTLTGLMYEDRDLASDFVTRLALSYRYILDNGEEDMVPLKKELDFLDAFIFMMNVRHEGAIDIKIKILVDPNMFMIPTLSLQMLVENALKHNYFSKEKPLSIRIETVASMSIVVINNLRKRDTAEASTKLGIANIKKRYSFYTDQEVTTGTTKGFFTVTMPLLTKNAFETSVLSLS</sequence>
<dbReference type="InterPro" id="IPR050640">
    <property type="entry name" value="Bact_2-comp_sensor_kinase"/>
</dbReference>
<keyword evidence="1" id="KW-1133">Transmembrane helix</keyword>
<dbReference type="Pfam" id="PF06580">
    <property type="entry name" value="His_kinase"/>
    <property type="match status" value="1"/>
</dbReference>
<evidence type="ECO:0000313" key="3">
    <source>
        <dbReference type="EMBL" id="MDN3724893.1"/>
    </source>
</evidence>